<keyword evidence="2" id="KW-1185">Reference proteome</keyword>
<dbReference type="Proteomes" id="UP000054324">
    <property type="component" value="Unassembled WGS sequence"/>
</dbReference>
<organism evidence="1 2">
    <name type="scientific">Opisthorchis viverrini</name>
    <name type="common">Southeast Asian liver fluke</name>
    <dbReference type="NCBI Taxonomy" id="6198"/>
    <lineage>
        <taxon>Eukaryota</taxon>
        <taxon>Metazoa</taxon>
        <taxon>Spiralia</taxon>
        <taxon>Lophotrochozoa</taxon>
        <taxon>Platyhelminthes</taxon>
        <taxon>Trematoda</taxon>
        <taxon>Digenea</taxon>
        <taxon>Opisthorchiida</taxon>
        <taxon>Opisthorchiata</taxon>
        <taxon>Opisthorchiidae</taxon>
        <taxon>Opisthorchis</taxon>
    </lineage>
</organism>
<gene>
    <name evidence="1" type="ORF">T265_04363</name>
</gene>
<reference evidence="1 2" key="1">
    <citation type="submission" date="2013-11" db="EMBL/GenBank/DDBJ databases">
        <title>Opisthorchis viverrini - life in the bile duct.</title>
        <authorList>
            <person name="Young N.D."/>
            <person name="Nagarajan N."/>
            <person name="Lin S.J."/>
            <person name="Korhonen P.K."/>
            <person name="Jex A.R."/>
            <person name="Hall R.S."/>
            <person name="Safavi-Hemami H."/>
            <person name="Kaewkong W."/>
            <person name="Bertrand D."/>
            <person name="Gao S."/>
            <person name="Seet Q."/>
            <person name="Wongkham S."/>
            <person name="Teh B.T."/>
            <person name="Wongkham C."/>
            <person name="Intapan P.M."/>
            <person name="Maleewong W."/>
            <person name="Yang X."/>
            <person name="Hu M."/>
            <person name="Wang Z."/>
            <person name="Hofmann A."/>
            <person name="Sternberg P.W."/>
            <person name="Tan P."/>
            <person name="Wang J."/>
            <person name="Gasser R.B."/>
        </authorList>
    </citation>
    <scope>NUCLEOTIDE SEQUENCE [LARGE SCALE GENOMIC DNA]</scope>
</reference>
<dbReference type="OrthoDB" id="410104at2759"/>
<dbReference type="AlphaFoldDB" id="A0A075AGN5"/>
<name>A0A075AGN5_OPIVI</name>
<accession>A0A075AGN5</accession>
<sequence>MLPPGVMEARHRNGVTVGQLFIPGVISRAEESVCLWIDSPKYQPCCLSNQNGVQTAPVKNVVDLEYADNIVFEEKAQVFLDELTSHPVFWCALCNHKV</sequence>
<proteinExistence type="predicted"/>
<dbReference type="GeneID" id="20318545"/>
<dbReference type="EMBL" id="KL596689">
    <property type="protein sequence ID" value="KER28899.1"/>
    <property type="molecule type" value="Genomic_DNA"/>
</dbReference>
<protein>
    <submittedName>
        <fullName evidence="1">Uncharacterized protein</fullName>
    </submittedName>
</protein>
<evidence type="ECO:0000313" key="2">
    <source>
        <dbReference type="Proteomes" id="UP000054324"/>
    </source>
</evidence>
<dbReference type="RefSeq" id="XP_009167348.1">
    <property type="nucleotide sequence ID" value="XM_009169084.1"/>
</dbReference>
<dbReference type="KEGG" id="ovi:T265_04363"/>
<dbReference type="CTD" id="20318545"/>
<evidence type="ECO:0000313" key="1">
    <source>
        <dbReference type="EMBL" id="KER28899.1"/>
    </source>
</evidence>